<accession>A0A8S9R6D9</accession>
<sequence>MCRKEKSPHRARELEKETVAMIAGRRSYKKKMGNQLDGHITASDAESSTNISIPLDLKLCDRGLLSNDLGRKSHILMTTSPPVIGQGFDLFSITFILALGKFELRRKPLDFRIDALDLLVIPRDLNVILHHYNILVESLHNLRKEKLTN</sequence>
<organism evidence="1 2">
    <name type="scientific">Brassica cretica</name>
    <name type="common">Mustard</name>
    <dbReference type="NCBI Taxonomy" id="69181"/>
    <lineage>
        <taxon>Eukaryota</taxon>
        <taxon>Viridiplantae</taxon>
        <taxon>Streptophyta</taxon>
        <taxon>Embryophyta</taxon>
        <taxon>Tracheophyta</taxon>
        <taxon>Spermatophyta</taxon>
        <taxon>Magnoliopsida</taxon>
        <taxon>eudicotyledons</taxon>
        <taxon>Gunneridae</taxon>
        <taxon>Pentapetalae</taxon>
        <taxon>rosids</taxon>
        <taxon>malvids</taxon>
        <taxon>Brassicales</taxon>
        <taxon>Brassicaceae</taxon>
        <taxon>Brassiceae</taxon>
        <taxon>Brassica</taxon>
    </lineage>
</organism>
<protein>
    <submittedName>
        <fullName evidence="1">Uncharacterized protein</fullName>
    </submittedName>
</protein>
<gene>
    <name evidence="1" type="ORF">F2Q69_00017212</name>
</gene>
<reference evidence="1" key="1">
    <citation type="submission" date="2019-12" db="EMBL/GenBank/DDBJ databases">
        <title>Genome sequencing and annotation of Brassica cretica.</title>
        <authorList>
            <person name="Studholme D.J."/>
            <person name="Sarris P."/>
        </authorList>
    </citation>
    <scope>NUCLEOTIDE SEQUENCE</scope>
    <source>
        <strain evidence="1">PFS-109/04</strain>
        <tissue evidence="1">Leaf</tissue>
    </source>
</reference>
<dbReference type="EMBL" id="QGKX02000996">
    <property type="protein sequence ID" value="KAF3558215.1"/>
    <property type="molecule type" value="Genomic_DNA"/>
</dbReference>
<name>A0A8S9R6D9_BRACR</name>
<evidence type="ECO:0000313" key="2">
    <source>
        <dbReference type="Proteomes" id="UP000712600"/>
    </source>
</evidence>
<proteinExistence type="predicted"/>
<dbReference type="AlphaFoldDB" id="A0A8S9R6D9"/>
<evidence type="ECO:0000313" key="1">
    <source>
        <dbReference type="EMBL" id="KAF3558215.1"/>
    </source>
</evidence>
<comment type="caution">
    <text evidence="1">The sequence shown here is derived from an EMBL/GenBank/DDBJ whole genome shotgun (WGS) entry which is preliminary data.</text>
</comment>
<dbReference type="Proteomes" id="UP000712600">
    <property type="component" value="Unassembled WGS sequence"/>
</dbReference>